<organism evidence="6 7">
    <name type="scientific">Cloacibacterium rupense</name>
    <dbReference type="NCBI Taxonomy" id="517423"/>
    <lineage>
        <taxon>Bacteria</taxon>
        <taxon>Pseudomonadati</taxon>
        <taxon>Bacteroidota</taxon>
        <taxon>Flavobacteriia</taxon>
        <taxon>Flavobacteriales</taxon>
        <taxon>Weeksellaceae</taxon>
    </lineage>
</organism>
<feature type="transmembrane region" description="Helical" evidence="5">
    <location>
        <begin position="69"/>
        <end position="90"/>
    </location>
</feature>
<evidence type="ECO:0000313" key="7">
    <source>
        <dbReference type="Proteomes" id="UP000620064"/>
    </source>
</evidence>
<evidence type="ECO:0000256" key="5">
    <source>
        <dbReference type="RuleBase" id="RU363041"/>
    </source>
</evidence>
<protein>
    <recommendedName>
        <fullName evidence="5">Probable membrane transporter protein</fullName>
    </recommendedName>
</protein>
<sequence>MEFIGYIFAIIIGIILGLIGGGGSILTVPVFVYLFHLDAITATALSLFVVGVSSSIGSINYSIKRLIDYKTAFIFGIPSIFGVLFSRSLVIPNLPNIIINDFGITITKHTFLLIIFAVLMLISAYKMIKKTDRKYLKNTIEPNFTLLVSQGLMVGILTGLIGFGGGFLIVPALVLLQGKKMKEAVATSLFIISLNSLIGFLIAQNTTKIDWDFLLGFTSLSILGIFIGILISKRINSNQLKPIFGWFILMIGLITVLKELFL</sequence>
<keyword evidence="7" id="KW-1185">Reference proteome</keyword>
<proteinExistence type="inferred from homology"/>
<evidence type="ECO:0000256" key="1">
    <source>
        <dbReference type="ARBA" id="ARBA00004141"/>
    </source>
</evidence>
<comment type="similarity">
    <text evidence="5">Belongs to the 4-toluene sulfonate uptake permease (TSUP) (TC 2.A.102) family.</text>
</comment>
<keyword evidence="2 5" id="KW-0812">Transmembrane</keyword>
<evidence type="ECO:0000256" key="2">
    <source>
        <dbReference type="ARBA" id="ARBA00022692"/>
    </source>
</evidence>
<keyword evidence="4 5" id="KW-0472">Membrane</keyword>
<evidence type="ECO:0000313" key="6">
    <source>
        <dbReference type="EMBL" id="GGP03876.1"/>
    </source>
</evidence>
<evidence type="ECO:0000256" key="4">
    <source>
        <dbReference type="ARBA" id="ARBA00023136"/>
    </source>
</evidence>
<dbReference type="InterPro" id="IPR002781">
    <property type="entry name" value="TM_pro_TauE-like"/>
</dbReference>
<dbReference type="Proteomes" id="UP000620064">
    <property type="component" value="Unassembled WGS sequence"/>
</dbReference>
<dbReference type="PANTHER" id="PTHR43701">
    <property type="entry name" value="MEMBRANE TRANSPORTER PROTEIN MJ0441-RELATED"/>
    <property type="match status" value="1"/>
</dbReference>
<comment type="subcellular location">
    <subcellularLocation>
        <location evidence="5">Cell membrane</location>
        <topology evidence="5">Multi-pass membrane protein</topology>
    </subcellularLocation>
    <subcellularLocation>
        <location evidence="1">Membrane</location>
        <topology evidence="1">Multi-pass membrane protein</topology>
    </subcellularLocation>
</comment>
<feature type="transmembrane region" description="Helical" evidence="5">
    <location>
        <begin position="111"/>
        <end position="128"/>
    </location>
</feature>
<dbReference type="RefSeq" id="WP_188617353.1">
    <property type="nucleotide sequence ID" value="NZ_BMLV01000002.1"/>
</dbReference>
<feature type="transmembrane region" description="Helical" evidence="5">
    <location>
        <begin position="148"/>
        <end position="176"/>
    </location>
</feature>
<dbReference type="InterPro" id="IPR051598">
    <property type="entry name" value="TSUP/Inactive_protease-like"/>
</dbReference>
<feature type="transmembrane region" description="Helical" evidence="5">
    <location>
        <begin position="243"/>
        <end position="261"/>
    </location>
</feature>
<feature type="transmembrane region" description="Helical" evidence="5">
    <location>
        <begin position="188"/>
        <end position="207"/>
    </location>
</feature>
<dbReference type="PANTHER" id="PTHR43701:SF2">
    <property type="entry name" value="MEMBRANE TRANSPORTER PROTEIN YJNA-RELATED"/>
    <property type="match status" value="1"/>
</dbReference>
<comment type="caution">
    <text evidence="6">The sequence shown here is derived from an EMBL/GenBank/DDBJ whole genome shotgun (WGS) entry which is preliminary data.</text>
</comment>
<keyword evidence="5" id="KW-1003">Cell membrane</keyword>
<gene>
    <name evidence="6" type="ORF">GCM10010992_13950</name>
</gene>
<feature type="transmembrane region" description="Helical" evidence="5">
    <location>
        <begin position="42"/>
        <end position="63"/>
    </location>
</feature>
<feature type="transmembrane region" description="Helical" evidence="5">
    <location>
        <begin position="6"/>
        <end position="35"/>
    </location>
</feature>
<dbReference type="Pfam" id="PF01925">
    <property type="entry name" value="TauE"/>
    <property type="match status" value="1"/>
</dbReference>
<feature type="transmembrane region" description="Helical" evidence="5">
    <location>
        <begin position="213"/>
        <end position="231"/>
    </location>
</feature>
<name>A0ABQ2NI12_9FLAO</name>
<dbReference type="EMBL" id="BMLV01000002">
    <property type="protein sequence ID" value="GGP03876.1"/>
    <property type="molecule type" value="Genomic_DNA"/>
</dbReference>
<evidence type="ECO:0000256" key="3">
    <source>
        <dbReference type="ARBA" id="ARBA00022989"/>
    </source>
</evidence>
<keyword evidence="3 5" id="KW-1133">Transmembrane helix</keyword>
<accession>A0ABQ2NI12</accession>
<reference evidence="7" key="1">
    <citation type="journal article" date="2019" name="Int. J. Syst. Evol. Microbiol.">
        <title>The Global Catalogue of Microorganisms (GCM) 10K type strain sequencing project: providing services to taxonomists for standard genome sequencing and annotation.</title>
        <authorList>
            <consortium name="The Broad Institute Genomics Platform"/>
            <consortium name="The Broad Institute Genome Sequencing Center for Infectious Disease"/>
            <person name="Wu L."/>
            <person name="Ma J."/>
        </authorList>
    </citation>
    <scope>NUCLEOTIDE SEQUENCE [LARGE SCALE GENOMIC DNA]</scope>
    <source>
        <strain evidence="7">CGMCC 1.7656</strain>
    </source>
</reference>